<dbReference type="Pfam" id="PF07715">
    <property type="entry name" value="Plug"/>
    <property type="match status" value="1"/>
</dbReference>
<dbReference type="RefSeq" id="WP_184176337.1">
    <property type="nucleotide sequence ID" value="NZ_JACHGF010000007.1"/>
</dbReference>
<evidence type="ECO:0000313" key="10">
    <source>
        <dbReference type="Proteomes" id="UP000557307"/>
    </source>
</evidence>
<gene>
    <name evidence="9" type="ORF">HNQ92_003969</name>
</gene>
<keyword evidence="5" id="KW-0732">Signal</keyword>
<feature type="domain" description="TonB-dependent receptor plug" evidence="8">
    <location>
        <begin position="141"/>
        <end position="219"/>
    </location>
</feature>
<dbReference type="Gene3D" id="2.170.130.10">
    <property type="entry name" value="TonB-dependent receptor, plug domain"/>
    <property type="match status" value="1"/>
</dbReference>
<sequence>MRILFTSLFLFLSFLSLGQSKYTLSGFVKEKGSQEQLPGVNVYVPGTPYGVSTNTYGFYSLTLPATDSLVLIFSAVGYETTTQRFAFQKDQELTIQLASITQLDEVVVSSRRQEDYVSRSAQMSQVEVPISQIKKIPAFFGEKDVLKVLQLMPGVQKGTEGQTGLYVRGGGPDQNLIILDDAVVYNANHLFGFFSIFNSDALKSVELTKGGFPARFGGRLSSVLDMSMKEGNKEGFHGEGGIGLISSRLTLEGPIAKGKSSFLVSGRRTYIDVLAAPFIASQQRGDDSQVRPGYYFYDLNAKVNYDLGNKDKLYLSGYFGRDKFYANESNSSGGTRAGLDWGNATATLRWNHLFGQKLFANTSLIFSDFNFGVANETQSRNVNDVVTSQFSLRYDSHIRDLGLKTDFDYYPSVQHAVRFGAQATFHRFVPSALAIQGSFLNTPIERSVTPVNSVEAGIYVQDVWQPIDALKMNVGMRLSTFTTENQTYLRPEPRFSAALRLAQDFSFKASYAQMNQYVHLLSNTGLGLPTDLWVPTTDQIAPQQSQQVAVGFAKDLERPALTFTVEGYYKHMNNILNYKEGSSFLSLSGENANELTWEDNVTAGRGWSYGAEFLAQKKSGRFSGWVGYTLSWTQWQFPELNFGRIFYPRYDRRHDISVVGIFELSKRITLSGTWVYGTGNALTLPLSTYQAVRDNFSITRDPNNAEARFVTWRATTVNEYGEKNAFRAEPFHRLDLAIQFHKKMKRHERTWEFGLYNAYNRRNPFFYNLDTETTNDGSTPARERTVLKRYSLFPVLPSFSYNFKF</sequence>
<evidence type="ECO:0000256" key="5">
    <source>
        <dbReference type="ARBA" id="ARBA00022729"/>
    </source>
</evidence>
<organism evidence="9 10">
    <name type="scientific">Rhabdobacter roseus</name>
    <dbReference type="NCBI Taxonomy" id="1655419"/>
    <lineage>
        <taxon>Bacteria</taxon>
        <taxon>Pseudomonadati</taxon>
        <taxon>Bacteroidota</taxon>
        <taxon>Cytophagia</taxon>
        <taxon>Cytophagales</taxon>
        <taxon>Cytophagaceae</taxon>
        <taxon>Rhabdobacter</taxon>
    </lineage>
</organism>
<dbReference type="InterPro" id="IPR039426">
    <property type="entry name" value="TonB-dep_rcpt-like"/>
</dbReference>
<dbReference type="AlphaFoldDB" id="A0A840U1T1"/>
<evidence type="ECO:0000313" key="9">
    <source>
        <dbReference type="EMBL" id="MBB5285809.1"/>
    </source>
</evidence>
<name>A0A840U1T1_9BACT</name>
<reference evidence="9 10" key="1">
    <citation type="submission" date="2020-08" db="EMBL/GenBank/DDBJ databases">
        <title>Genomic Encyclopedia of Type Strains, Phase IV (KMG-IV): sequencing the most valuable type-strain genomes for metagenomic binning, comparative biology and taxonomic classification.</title>
        <authorList>
            <person name="Goeker M."/>
        </authorList>
    </citation>
    <scope>NUCLEOTIDE SEQUENCE [LARGE SCALE GENOMIC DNA]</scope>
    <source>
        <strain evidence="9 10">DSM 105074</strain>
    </source>
</reference>
<evidence type="ECO:0000256" key="1">
    <source>
        <dbReference type="ARBA" id="ARBA00004571"/>
    </source>
</evidence>
<dbReference type="InterPro" id="IPR037066">
    <property type="entry name" value="Plug_dom_sf"/>
</dbReference>
<dbReference type="EMBL" id="JACHGF010000007">
    <property type="protein sequence ID" value="MBB5285809.1"/>
    <property type="molecule type" value="Genomic_DNA"/>
</dbReference>
<keyword evidence="10" id="KW-1185">Reference proteome</keyword>
<keyword evidence="3" id="KW-1134">Transmembrane beta strand</keyword>
<keyword evidence="2" id="KW-0813">Transport</keyword>
<dbReference type="SUPFAM" id="SSF56935">
    <property type="entry name" value="Porins"/>
    <property type="match status" value="1"/>
</dbReference>
<keyword evidence="7" id="KW-0998">Cell outer membrane</keyword>
<dbReference type="Gene3D" id="2.60.40.1120">
    <property type="entry name" value="Carboxypeptidase-like, regulatory domain"/>
    <property type="match status" value="1"/>
</dbReference>
<dbReference type="PANTHER" id="PTHR30069:SF29">
    <property type="entry name" value="HEMOGLOBIN AND HEMOGLOBIN-HAPTOGLOBIN-BINDING PROTEIN 1-RELATED"/>
    <property type="match status" value="1"/>
</dbReference>
<dbReference type="Gene3D" id="2.40.170.20">
    <property type="entry name" value="TonB-dependent receptor, beta-barrel domain"/>
    <property type="match status" value="1"/>
</dbReference>
<evidence type="ECO:0000259" key="8">
    <source>
        <dbReference type="Pfam" id="PF07715"/>
    </source>
</evidence>
<dbReference type="InterPro" id="IPR036942">
    <property type="entry name" value="Beta-barrel_TonB_sf"/>
</dbReference>
<protein>
    <recommendedName>
        <fullName evidence="8">TonB-dependent receptor plug domain-containing protein</fullName>
    </recommendedName>
</protein>
<accession>A0A840U1T1</accession>
<proteinExistence type="predicted"/>
<evidence type="ECO:0000256" key="6">
    <source>
        <dbReference type="ARBA" id="ARBA00023136"/>
    </source>
</evidence>
<evidence type="ECO:0000256" key="3">
    <source>
        <dbReference type="ARBA" id="ARBA00022452"/>
    </source>
</evidence>
<evidence type="ECO:0000256" key="7">
    <source>
        <dbReference type="ARBA" id="ARBA00023237"/>
    </source>
</evidence>
<dbReference type="GO" id="GO:0044718">
    <property type="term" value="P:siderophore transmembrane transport"/>
    <property type="evidence" value="ECO:0007669"/>
    <property type="project" value="TreeGrafter"/>
</dbReference>
<keyword evidence="6" id="KW-0472">Membrane</keyword>
<dbReference type="Proteomes" id="UP000557307">
    <property type="component" value="Unassembled WGS sequence"/>
</dbReference>
<dbReference type="Pfam" id="PF13715">
    <property type="entry name" value="CarbopepD_reg_2"/>
    <property type="match status" value="1"/>
</dbReference>
<evidence type="ECO:0000256" key="4">
    <source>
        <dbReference type="ARBA" id="ARBA00022692"/>
    </source>
</evidence>
<dbReference type="GO" id="GO:0009279">
    <property type="term" value="C:cell outer membrane"/>
    <property type="evidence" value="ECO:0007669"/>
    <property type="project" value="UniProtKB-SubCell"/>
</dbReference>
<dbReference type="InterPro" id="IPR012910">
    <property type="entry name" value="Plug_dom"/>
</dbReference>
<comment type="subcellular location">
    <subcellularLocation>
        <location evidence="1">Cell outer membrane</location>
        <topology evidence="1">Multi-pass membrane protein</topology>
    </subcellularLocation>
</comment>
<dbReference type="InterPro" id="IPR008969">
    <property type="entry name" value="CarboxyPept-like_regulatory"/>
</dbReference>
<comment type="caution">
    <text evidence="9">The sequence shown here is derived from an EMBL/GenBank/DDBJ whole genome shotgun (WGS) entry which is preliminary data.</text>
</comment>
<dbReference type="PANTHER" id="PTHR30069">
    <property type="entry name" value="TONB-DEPENDENT OUTER MEMBRANE RECEPTOR"/>
    <property type="match status" value="1"/>
</dbReference>
<dbReference type="GO" id="GO:0015344">
    <property type="term" value="F:siderophore uptake transmembrane transporter activity"/>
    <property type="evidence" value="ECO:0007669"/>
    <property type="project" value="TreeGrafter"/>
</dbReference>
<keyword evidence="4" id="KW-0812">Transmembrane</keyword>
<dbReference type="SUPFAM" id="SSF49464">
    <property type="entry name" value="Carboxypeptidase regulatory domain-like"/>
    <property type="match status" value="1"/>
</dbReference>
<evidence type="ECO:0000256" key="2">
    <source>
        <dbReference type="ARBA" id="ARBA00022448"/>
    </source>
</evidence>